<dbReference type="FunFam" id="3.40.47.10:FF:000018">
    <property type="entry name" value="3-oxoacyl-[acyl-carrier-protein] synthase 2"/>
    <property type="match status" value="1"/>
</dbReference>
<keyword evidence="2 4" id="KW-0808">Transferase</keyword>
<protein>
    <submittedName>
        <fullName evidence="6">Beta-ketoacyl-[acyl-carrier-protein] synthase family protein</fullName>
    </submittedName>
</protein>
<feature type="domain" description="Ketosynthase family 3 (KS3)" evidence="5">
    <location>
        <begin position="3"/>
        <end position="406"/>
    </location>
</feature>
<evidence type="ECO:0000313" key="7">
    <source>
        <dbReference type="Proteomes" id="UP000319103"/>
    </source>
</evidence>
<dbReference type="PANTHER" id="PTHR11712:SF347">
    <property type="entry name" value="BETA KETOACYL-ACYL CARRIER PROTEIN SYNTHASE"/>
    <property type="match status" value="1"/>
</dbReference>
<dbReference type="InterPro" id="IPR016039">
    <property type="entry name" value="Thiolase-like"/>
</dbReference>
<dbReference type="Pfam" id="PF00109">
    <property type="entry name" value="ketoacyl-synt"/>
    <property type="match status" value="1"/>
</dbReference>
<comment type="caution">
    <text evidence="6">The sequence shown here is derived from an EMBL/GenBank/DDBJ whole genome shotgun (WGS) entry which is preliminary data.</text>
</comment>
<dbReference type="GO" id="GO:0004315">
    <property type="term" value="F:3-oxoacyl-[acyl-carrier-protein] synthase activity"/>
    <property type="evidence" value="ECO:0007669"/>
    <property type="project" value="InterPro"/>
</dbReference>
<dbReference type="PROSITE" id="PS00606">
    <property type="entry name" value="KS3_1"/>
    <property type="match status" value="1"/>
</dbReference>
<dbReference type="InterPro" id="IPR018201">
    <property type="entry name" value="Ketoacyl_synth_AS"/>
</dbReference>
<evidence type="ECO:0000313" key="6">
    <source>
        <dbReference type="EMBL" id="TQF07011.1"/>
    </source>
</evidence>
<organism evidence="6 7">
    <name type="scientific">Kitasatospora acidiphila</name>
    <dbReference type="NCBI Taxonomy" id="2567942"/>
    <lineage>
        <taxon>Bacteria</taxon>
        <taxon>Bacillati</taxon>
        <taxon>Actinomycetota</taxon>
        <taxon>Actinomycetes</taxon>
        <taxon>Kitasatosporales</taxon>
        <taxon>Streptomycetaceae</taxon>
        <taxon>Kitasatospora</taxon>
    </lineage>
</organism>
<dbReference type="Proteomes" id="UP000319103">
    <property type="component" value="Unassembled WGS sequence"/>
</dbReference>
<dbReference type="Gene3D" id="3.40.47.10">
    <property type="match status" value="2"/>
</dbReference>
<dbReference type="CDD" id="cd00834">
    <property type="entry name" value="KAS_I_II"/>
    <property type="match status" value="1"/>
</dbReference>
<evidence type="ECO:0000256" key="2">
    <source>
        <dbReference type="ARBA" id="ARBA00022679"/>
    </source>
</evidence>
<dbReference type="RefSeq" id="WP_141637416.1">
    <property type="nucleotide sequence ID" value="NZ_VIGB01000003.1"/>
</dbReference>
<dbReference type="InterPro" id="IPR014031">
    <property type="entry name" value="Ketoacyl_synth_C"/>
</dbReference>
<gene>
    <name evidence="6" type="ORF">E6W39_38545</name>
</gene>
<dbReference type="InterPro" id="IPR014030">
    <property type="entry name" value="Ketoacyl_synth_N"/>
</dbReference>
<proteinExistence type="inferred from homology"/>
<dbReference type="GO" id="GO:0030497">
    <property type="term" value="P:fatty acid elongation"/>
    <property type="evidence" value="ECO:0007669"/>
    <property type="project" value="UniProtKB-ARBA"/>
</dbReference>
<dbReference type="InterPro" id="IPR000794">
    <property type="entry name" value="Beta-ketoacyl_synthase"/>
</dbReference>
<dbReference type="PANTHER" id="PTHR11712">
    <property type="entry name" value="POLYKETIDE SYNTHASE-RELATED"/>
    <property type="match status" value="1"/>
</dbReference>
<dbReference type="InterPro" id="IPR020841">
    <property type="entry name" value="PKS_Beta-ketoAc_synthase_dom"/>
</dbReference>
<sequence length="407" mass="41922">MTAHDIAVTGLGLVTPGGPDVATTWEAVCEGRATAALDPDLGDVPVPISCRVPDFDARALLGREVWRMDRFVQLALVAAHQAVADARLDPASWDGARVAVIVGVGADSRDTVFTASRKILEHDYATISPLTIPRATTNAGAAEIGIALGAHGPSMAVTTACASGATAIGVAKDLLAAGRCDIALAGGAEAPCHPLGSVGFSQMGALSTRLHDPSAASRPFDADRDGFVLAEGAGILVLERAADARARRAPAQAYLAGYGASTDGHHYAAPHPTGLGIERAVTAALSDADLHPTDIHHVNAHGTGTPMNDRIEAATLRRIFRGRPPAVTSAKGALGHTLGAAGAIEAALAVLTLRHQTIPPTANLHRLDPEIDLDVVAKEARRTRVDALLSNSYGFGGHNAILVLKRS</sequence>
<accession>A0A540WD96</accession>
<keyword evidence="3" id="KW-0012">Acyltransferase</keyword>
<dbReference type="NCBIfam" id="NF005589">
    <property type="entry name" value="PRK07314.1"/>
    <property type="match status" value="1"/>
</dbReference>
<evidence type="ECO:0000256" key="3">
    <source>
        <dbReference type="ARBA" id="ARBA00023315"/>
    </source>
</evidence>
<evidence type="ECO:0000259" key="5">
    <source>
        <dbReference type="PROSITE" id="PS52004"/>
    </source>
</evidence>
<dbReference type="AlphaFoldDB" id="A0A540WD96"/>
<keyword evidence="7" id="KW-1185">Reference proteome</keyword>
<reference evidence="6 7" key="1">
    <citation type="submission" date="2019-06" db="EMBL/GenBank/DDBJ databases">
        <title>Description of Kitasatospora acidophila sp. nov. isolated from pine grove soil, and reclassification of Streptomyces novaecaesareae to Kitasatospora novaeceasareae comb. nov.</title>
        <authorList>
            <person name="Kim M.J."/>
        </authorList>
    </citation>
    <scope>NUCLEOTIDE SEQUENCE [LARGE SCALE GENOMIC DNA]</scope>
    <source>
        <strain evidence="6 7">MMS16-CNU292</strain>
    </source>
</reference>
<dbReference type="OrthoDB" id="9808669at2"/>
<evidence type="ECO:0000256" key="4">
    <source>
        <dbReference type="RuleBase" id="RU003694"/>
    </source>
</evidence>
<comment type="similarity">
    <text evidence="1 4">Belongs to the thiolase-like superfamily. Beta-ketoacyl-ACP synthases family.</text>
</comment>
<dbReference type="FunFam" id="3.40.47.10:FF:000029">
    <property type="entry name" value="3-oxoacyl-[acyl-carrier-protein] synthase 1"/>
    <property type="match status" value="1"/>
</dbReference>
<name>A0A540WD96_9ACTN</name>
<dbReference type="Pfam" id="PF02801">
    <property type="entry name" value="Ketoacyl-synt_C"/>
    <property type="match status" value="1"/>
</dbReference>
<dbReference type="PROSITE" id="PS52004">
    <property type="entry name" value="KS3_2"/>
    <property type="match status" value="1"/>
</dbReference>
<dbReference type="SUPFAM" id="SSF53901">
    <property type="entry name" value="Thiolase-like"/>
    <property type="match status" value="1"/>
</dbReference>
<evidence type="ECO:0000256" key="1">
    <source>
        <dbReference type="ARBA" id="ARBA00008467"/>
    </source>
</evidence>
<dbReference type="SMART" id="SM00825">
    <property type="entry name" value="PKS_KS"/>
    <property type="match status" value="1"/>
</dbReference>
<dbReference type="EMBL" id="VIGB01000003">
    <property type="protein sequence ID" value="TQF07011.1"/>
    <property type="molecule type" value="Genomic_DNA"/>
</dbReference>